<feature type="coiled-coil region" evidence="19">
    <location>
        <begin position="430"/>
        <end position="559"/>
    </location>
</feature>
<keyword evidence="15" id="KW-0539">Nucleus</keyword>
<feature type="binding site" evidence="18">
    <location>
        <position position="684"/>
    </location>
    <ligand>
        <name>Zn(2+)</name>
        <dbReference type="ChEBI" id="CHEBI:29105"/>
    </ligand>
</feature>
<evidence type="ECO:0000256" key="18">
    <source>
        <dbReference type="PROSITE-ProRule" id="PRU00471"/>
    </source>
</evidence>
<keyword evidence="14" id="KW-0234">DNA repair</keyword>
<comment type="subcellular location">
    <subcellularLocation>
        <location evidence="3">Chromosome</location>
    </subcellularLocation>
    <subcellularLocation>
        <location evidence="2">Nucleus</location>
    </subcellularLocation>
</comment>
<dbReference type="GO" id="GO:0000794">
    <property type="term" value="C:condensed nuclear chromosome"/>
    <property type="evidence" value="ECO:0007669"/>
    <property type="project" value="TreeGrafter"/>
</dbReference>
<dbReference type="InterPro" id="IPR013134">
    <property type="entry name" value="Zn_hook_RAD50"/>
</dbReference>
<dbReference type="GO" id="GO:0003691">
    <property type="term" value="F:double-stranded telomeric DNA binding"/>
    <property type="evidence" value="ECO:0007669"/>
    <property type="project" value="TreeGrafter"/>
</dbReference>
<dbReference type="Pfam" id="PF04423">
    <property type="entry name" value="Rad50_zn_hook"/>
    <property type="match status" value="1"/>
</dbReference>
<dbReference type="InterPro" id="IPR038729">
    <property type="entry name" value="Rad50/SbcC_AAA"/>
</dbReference>
<dbReference type="GO" id="GO:0000722">
    <property type="term" value="P:telomere maintenance via recombination"/>
    <property type="evidence" value="ECO:0007669"/>
    <property type="project" value="TreeGrafter"/>
</dbReference>
<dbReference type="NCBIfam" id="TIGR00606">
    <property type="entry name" value="rad50"/>
    <property type="match status" value="1"/>
</dbReference>
<keyword evidence="16" id="KW-0469">Meiosis</keyword>
<dbReference type="InterPro" id="IPR004584">
    <property type="entry name" value="Rad50_eukaryotes"/>
</dbReference>
<evidence type="ECO:0000313" key="21">
    <source>
        <dbReference type="Proteomes" id="UP000079169"/>
    </source>
</evidence>
<feature type="domain" description="Zinc-hook" evidence="20">
    <location>
        <begin position="639"/>
        <end position="737"/>
    </location>
</feature>
<dbReference type="Pfam" id="PF13476">
    <property type="entry name" value="AAA_23"/>
    <property type="match status" value="1"/>
</dbReference>
<dbReference type="GO" id="GO:0016887">
    <property type="term" value="F:ATP hydrolysis activity"/>
    <property type="evidence" value="ECO:0007669"/>
    <property type="project" value="InterPro"/>
</dbReference>
<dbReference type="CTD" id="10111"/>
<reference evidence="22" key="1">
    <citation type="submission" date="2025-08" db="UniProtKB">
        <authorList>
            <consortium name="RefSeq"/>
        </authorList>
    </citation>
    <scope>IDENTIFICATION</scope>
</reference>
<feature type="coiled-coil region" evidence="19">
    <location>
        <begin position="316"/>
        <end position="374"/>
    </location>
</feature>
<dbReference type="GO" id="GO:0007004">
    <property type="term" value="P:telomere maintenance via telomerase"/>
    <property type="evidence" value="ECO:0007669"/>
    <property type="project" value="TreeGrafter"/>
</dbReference>
<dbReference type="PROSITE" id="PS51131">
    <property type="entry name" value="ZN_HOOK"/>
    <property type="match status" value="1"/>
</dbReference>
<evidence type="ECO:0000256" key="12">
    <source>
        <dbReference type="ARBA" id="ARBA00022842"/>
    </source>
</evidence>
<sequence>MALLDQLHIMGIRNFPADKNRVVRFQRPLTLIVGENGCGKTTIIECIKFALTNEYPQGASSGKNFVHDPRIGKKDETHAIVKLQCTCENNDTVCVVRSLLLSNKNGKDNCATRDTTISRKIFATGVQKNLGCLQQESVLEMCNLIGVSKAILNNVIFCHQENSSWPLDEGKKVKEIFDEIFDATKYNKALESIKIQRDRLRKEIPEIKAHYQATLNYKKEADSKKQLIYNNTQKRDQSFEELHNIEESMKPINEKLVQLTEKERNMSVMSTQYQTKKTERDMIQESCNELESSIKQLFSGDKAELQSKLNLFKINLDEKCSELENQERLKSQYIQEEKQSHTHINEAQMKLGKLERDEETHKKLNDTLKTKLNNLADTLCLDTTAKSQYTPEEGEGLIKMSQTTIDKYLSDIKILERTFSDNENTKQAEINALIVEKVELESKIKSFKQQIEGNKKDLTNVITQINEVNQSQSTLQVLQTKLNRVNSEIDQLSKSLDPDQLKNEIEAWIRQRNELEDELCVIDAEISILQAQNITLAEIKSLKNRKESKLADINLLKERHDRAFHLLFDMIPEENFKNSLDKALSSITFDINRIQEDINAKEKHLYTLEANVSNSSKTLRDQKRTLAELMDRMELVLGSKPFEDELDRVTLELKREQEEVSMMTSTQYLFNSYIGKLEENEPRCPLCTRFFESDYSVPGLVNKLKTKIKEIPEQTNNKKTHIDQLCKQQRSLQELKPVYENIMKLQDTDIPSLRSKLIELEENVIETKGELKKLKTALETPKTKEKTALSLQGDLTLLDQNIRELNTLQRELERQESKISGMRSTGVDLDQVLAQQKEKKNELNTFRSKIESGQTRLNSHNEKLQSLQKQKNDIHSKQLTVQGGAGMLKSLEDRKCELEGMDSVYQTELEELGRKVAPIETQLNLAQSELDALKKEHKKKLNEEGAKIQDYTKQLEEVKRIKLEILNYTKRGTLTQLAALRESVQKLNQRKEDIIAKRGVCERTINEINQSIANQSLEEIDLKNNLTLLEKKEAVAKLNEEVETLKKDIIHLDLKSLRNEREKLLNENETLMKKKANINGRVQEIGEIIKATENDLKKEYLKNADQRFLKNAYKLKLSEIMISDLTKYHHTLENCVIKYHSQKMRSINRLIREYWTRIYQGNDIDYISIAADVGTGSEKRRTYNYRVVQKKNGIEQDMRNRCSAGQRVLACLIIRLALAETFSRNCGIFALDEPTTNLDIKNAVSLSKALALLVEEKSDQKNFQLIVITHDEEFIENLTAIDRAYVVRIVRDHKGLSDIQYPANTVSNEMGENELLDMKMRPNKKMKTRY</sequence>
<dbReference type="InterPro" id="IPR027417">
    <property type="entry name" value="P-loop_NTPase"/>
</dbReference>
<dbReference type="GeneID" id="103513179"/>
<accession>A0A3Q0J5N7</accession>
<dbReference type="PANTHER" id="PTHR18867:SF12">
    <property type="entry name" value="DNA REPAIR PROTEIN RAD50"/>
    <property type="match status" value="1"/>
</dbReference>
<feature type="binding site" evidence="18">
    <location>
        <position position="687"/>
    </location>
    <ligand>
        <name>Zn(2+)</name>
        <dbReference type="ChEBI" id="CHEBI:29105"/>
    </ligand>
</feature>
<evidence type="ECO:0000256" key="5">
    <source>
        <dbReference type="ARBA" id="ARBA00022454"/>
    </source>
</evidence>
<evidence type="ECO:0000256" key="17">
    <source>
        <dbReference type="ARBA" id="ARBA00049360"/>
    </source>
</evidence>
<feature type="coiled-coil region" evidence="19">
    <location>
        <begin position="1028"/>
        <end position="1081"/>
    </location>
</feature>
<feature type="coiled-coil region" evidence="19">
    <location>
        <begin position="757"/>
        <end position="877"/>
    </location>
</feature>
<dbReference type="GO" id="GO:0046872">
    <property type="term" value="F:metal ion binding"/>
    <property type="evidence" value="ECO:0007669"/>
    <property type="project" value="UniProtKB-UniRule"/>
</dbReference>
<keyword evidence="8" id="KW-0227">DNA damage</keyword>
<evidence type="ECO:0000256" key="15">
    <source>
        <dbReference type="ARBA" id="ARBA00023242"/>
    </source>
</evidence>
<keyword evidence="11" id="KW-0067">ATP-binding</keyword>
<gene>
    <name evidence="22" type="primary">LOC103513179</name>
</gene>
<dbReference type="PaxDb" id="121845-A0A3Q0J5N7"/>
<evidence type="ECO:0000256" key="1">
    <source>
        <dbReference type="ARBA" id="ARBA00001947"/>
    </source>
</evidence>
<dbReference type="GO" id="GO:0043047">
    <property type="term" value="F:single-stranded telomeric DNA binding"/>
    <property type="evidence" value="ECO:0007669"/>
    <property type="project" value="TreeGrafter"/>
</dbReference>
<dbReference type="PANTHER" id="PTHR18867">
    <property type="entry name" value="RAD50"/>
    <property type="match status" value="1"/>
</dbReference>
<organism evidence="21 22">
    <name type="scientific">Diaphorina citri</name>
    <name type="common">Asian citrus psyllid</name>
    <dbReference type="NCBI Taxonomy" id="121845"/>
    <lineage>
        <taxon>Eukaryota</taxon>
        <taxon>Metazoa</taxon>
        <taxon>Ecdysozoa</taxon>
        <taxon>Arthropoda</taxon>
        <taxon>Hexapoda</taxon>
        <taxon>Insecta</taxon>
        <taxon>Pterygota</taxon>
        <taxon>Neoptera</taxon>
        <taxon>Paraneoptera</taxon>
        <taxon>Hemiptera</taxon>
        <taxon>Sternorrhyncha</taxon>
        <taxon>Psylloidea</taxon>
        <taxon>Psyllidae</taxon>
        <taxon>Diaphorininae</taxon>
        <taxon>Diaphorina</taxon>
    </lineage>
</organism>
<keyword evidence="21" id="KW-1185">Reference proteome</keyword>
<evidence type="ECO:0000256" key="10">
    <source>
        <dbReference type="ARBA" id="ARBA00022833"/>
    </source>
</evidence>
<evidence type="ECO:0000256" key="13">
    <source>
        <dbReference type="ARBA" id="ARBA00023054"/>
    </source>
</evidence>
<keyword evidence="7" id="KW-0547">Nucleotide-binding</keyword>
<dbReference type="Gene3D" id="3.40.50.300">
    <property type="entry name" value="P-loop containing nucleotide triphosphate hydrolases"/>
    <property type="match status" value="2"/>
</dbReference>
<evidence type="ECO:0000256" key="2">
    <source>
        <dbReference type="ARBA" id="ARBA00004123"/>
    </source>
</evidence>
<evidence type="ECO:0000256" key="4">
    <source>
        <dbReference type="ARBA" id="ARBA00009439"/>
    </source>
</evidence>
<proteinExistence type="inferred from homology"/>
<keyword evidence="13 19" id="KW-0175">Coiled coil</keyword>
<keyword evidence="12" id="KW-0460">Magnesium</keyword>
<dbReference type="SUPFAM" id="SSF52540">
    <property type="entry name" value="P-loop containing nucleoside triphosphate hydrolases"/>
    <property type="match status" value="1"/>
</dbReference>
<dbReference type="GO" id="GO:0070192">
    <property type="term" value="P:chromosome organization involved in meiotic cell cycle"/>
    <property type="evidence" value="ECO:0007669"/>
    <property type="project" value="TreeGrafter"/>
</dbReference>
<dbReference type="GO" id="GO:0051880">
    <property type="term" value="F:G-quadruplex DNA binding"/>
    <property type="evidence" value="ECO:0007669"/>
    <property type="project" value="TreeGrafter"/>
</dbReference>
<evidence type="ECO:0000256" key="14">
    <source>
        <dbReference type="ARBA" id="ARBA00023204"/>
    </source>
</evidence>
<dbReference type="GO" id="GO:0005524">
    <property type="term" value="F:ATP binding"/>
    <property type="evidence" value="ECO:0007669"/>
    <property type="project" value="UniProtKB-KW"/>
</dbReference>
<evidence type="ECO:0000256" key="3">
    <source>
        <dbReference type="ARBA" id="ARBA00004286"/>
    </source>
</evidence>
<keyword evidence="5" id="KW-0158">Chromosome</keyword>
<comment type="similarity">
    <text evidence="4">Belongs to the SMC family. RAD50 subfamily.</text>
</comment>
<dbReference type="STRING" id="121845.A0A3Q0J5N7"/>
<evidence type="ECO:0000256" key="9">
    <source>
        <dbReference type="ARBA" id="ARBA00022801"/>
    </source>
</evidence>
<evidence type="ECO:0000313" key="22">
    <source>
        <dbReference type="RefSeq" id="XP_026682258.1"/>
    </source>
</evidence>
<evidence type="ECO:0000256" key="7">
    <source>
        <dbReference type="ARBA" id="ARBA00022741"/>
    </source>
</evidence>
<comment type="cofactor">
    <cofactor evidence="1">
        <name>Zn(2+)</name>
        <dbReference type="ChEBI" id="CHEBI:29105"/>
    </cofactor>
</comment>
<evidence type="ECO:0000256" key="8">
    <source>
        <dbReference type="ARBA" id="ARBA00022763"/>
    </source>
</evidence>
<keyword evidence="6 18" id="KW-0479">Metal-binding</keyword>
<keyword evidence="9" id="KW-0378">Hydrolase</keyword>
<evidence type="ECO:0000256" key="11">
    <source>
        <dbReference type="ARBA" id="ARBA00022840"/>
    </source>
</evidence>
<evidence type="ECO:0000256" key="19">
    <source>
        <dbReference type="SAM" id="Coils"/>
    </source>
</evidence>
<protein>
    <submittedName>
        <fullName evidence="22">DNA repair protein RAD50 isoform X5</fullName>
    </submittedName>
</protein>
<feature type="coiled-coil region" evidence="19">
    <location>
        <begin position="916"/>
        <end position="997"/>
    </location>
</feature>
<dbReference type="GO" id="GO:0006302">
    <property type="term" value="P:double-strand break repair"/>
    <property type="evidence" value="ECO:0007669"/>
    <property type="project" value="InterPro"/>
</dbReference>
<evidence type="ECO:0000256" key="16">
    <source>
        <dbReference type="ARBA" id="ARBA00023254"/>
    </source>
</evidence>
<keyword evidence="10 18" id="KW-0862">Zinc</keyword>
<comment type="catalytic activity">
    <reaction evidence="17">
        <text>ATP + H2O = ADP + phosphate + H(+)</text>
        <dbReference type="Rhea" id="RHEA:13065"/>
        <dbReference type="ChEBI" id="CHEBI:15377"/>
        <dbReference type="ChEBI" id="CHEBI:15378"/>
        <dbReference type="ChEBI" id="CHEBI:30616"/>
        <dbReference type="ChEBI" id="CHEBI:43474"/>
        <dbReference type="ChEBI" id="CHEBI:456216"/>
    </reaction>
</comment>
<name>A0A3Q0J5N7_DIACI</name>
<evidence type="ECO:0000259" key="20">
    <source>
        <dbReference type="PROSITE" id="PS51131"/>
    </source>
</evidence>
<evidence type="ECO:0000256" key="6">
    <source>
        <dbReference type="ARBA" id="ARBA00022723"/>
    </source>
</evidence>
<dbReference type="GO" id="GO:0030870">
    <property type="term" value="C:Mre11 complex"/>
    <property type="evidence" value="ECO:0007669"/>
    <property type="project" value="InterPro"/>
</dbReference>
<dbReference type="RefSeq" id="XP_026682258.1">
    <property type="nucleotide sequence ID" value="XM_026826457.1"/>
</dbReference>
<dbReference type="Proteomes" id="UP000079169">
    <property type="component" value="Unplaced"/>
</dbReference>